<name>A0AAD2FHI2_9STRA</name>
<feature type="region of interest" description="Disordered" evidence="1">
    <location>
        <begin position="51"/>
        <end position="238"/>
    </location>
</feature>
<evidence type="ECO:0000313" key="3">
    <source>
        <dbReference type="Proteomes" id="UP001295423"/>
    </source>
</evidence>
<reference evidence="2" key="1">
    <citation type="submission" date="2023-08" db="EMBL/GenBank/DDBJ databases">
        <authorList>
            <person name="Audoor S."/>
            <person name="Bilcke G."/>
        </authorList>
    </citation>
    <scope>NUCLEOTIDE SEQUENCE</scope>
</reference>
<dbReference type="EMBL" id="CAKOGP040000791">
    <property type="protein sequence ID" value="CAJ1939438.1"/>
    <property type="molecule type" value="Genomic_DNA"/>
</dbReference>
<organism evidence="2 3">
    <name type="scientific">Cylindrotheca closterium</name>
    <dbReference type="NCBI Taxonomy" id="2856"/>
    <lineage>
        <taxon>Eukaryota</taxon>
        <taxon>Sar</taxon>
        <taxon>Stramenopiles</taxon>
        <taxon>Ochrophyta</taxon>
        <taxon>Bacillariophyta</taxon>
        <taxon>Bacillariophyceae</taxon>
        <taxon>Bacillariophycidae</taxon>
        <taxon>Bacillariales</taxon>
        <taxon>Bacillariaceae</taxon>
        <taxon>Cylindrotheca</taxon>
    </lineage>
</organism>
<keyword evidence="3" id="KW-1185">Reference proteome</keyword>
<comment type="caution">
    <text evidence="2">The sequence shown here is derived from an EMBL/GenBank/DDBJ whole genome shotgun (WGS) entry which is preliminary data.</text>
</comment>
<protein>
    <submittedName>
        <fullName evidence="2">Uncharacterized protein</fullName>
    </submittedName>
</protein>
<feature type="compositionally biased region" description="Basic residues" evidence="1">
    <location>
        <begin position="128"/>
        <end position="144"/>
    </location>
</feature>
<sequence>MIRRTSYVSTKYDKRRSLERRASVQESLDAALGIGFDDEIPLFVIQYDVRTNSVSPPSPRREGSQVPKPKKITQRRRSLNATVEKKRKCPPRRVSSADSAGSARPSETIRMSDSTETTSATISEHNKKQLRKQRKSKKLKKKSAKLNDDSTVLTVPTTQEVTDAKNTTRSKGNTSPSSRSSRKPRKKSDLTIISLAAKVTSENCPRSKERTSPSGRRSKSAVKETTSPSGLRGKPAFKKRNSFFVPTNSPLHESICIDELHLPDPNLRRGSSVMFSDFSEMTFVAALSEGNNGDLFYNDEELAEFRHEAFLESCGLGEEYKHL</sequence>
<gene>
    <name evidence="2" type="ORF">CYCCA115_LOCUS6590</name>
</gene>
<dbReference type="Proteomes" id="UP001295423">
    <property type="component" value="Unassembled WGS sequence"/>
</dbReference>
<accession>A0AAD2FHI2</accession>
<evidence type="ECO:0000313" key="2">
    <source>
        <dbReference type="EMBL" id="CAJ1939438.1"/>
    </source>
</evidence>
<feature type="compositionally biased region" description="Polar residues" evidence="1">
    <location>
        <begin position="109"/>
        <end position="123"/>
    </location>
</feature>
<feature type="compositionally biased region" description="Polar residues" evidence="1">
    <location>
        <begin position="149"/>
        <end position="174"/>
    </location>
</feature>
<evidence type="ECO:0000256" key="1">
    <source>
        <dbReference type="SAM" id="MobiDB-lite"/>
    </source>
</evidence>
<dbReference type="AlphaFoldDB" id="A0AAD2FHI2"/>
<proteinExistence type="predicted"/>
<feature type="compositionally biased region" description="Basic residues" evidence="1">
    <location>
        <begin position="68"/>
        <end position="78"/>
    </location>
</feature>